<dbReference type="EMBL" id="BMAW01071804">
    <property type="protein sequence ID" value="GFT79777.1"/>
    <property type="molecule type" value="Genomic_DNA"/>
</dbReference>
<evidence type="ECO:0000256" key="1">
    <source>
        <dbReference type="SAM" id="MobiDB-lite"/>
    </source>
</evidence>
<reference evidence="2" key="1">
    <citation type="submission" date="2020-08" db="EMBL/GenBank/DDBJ databases">
        <title>Multicomponent nature underlies the extraordinary mechanical properties of spider dragline silk.</title>
        <authorList>
            <person name="Kono N."/>
            <person name="Nakamura H."/>
            <person name="Mori M."/>
            <person name="Yoshida Y."/>
            <person name="Ohtoshi R."/>
            <person name="Malay A.D."/>
            <person name="Moran D.A.P."/>
            <person name="Tomita M."/>
            <person name="Numata K."/>
            <person name="Arakawa K."/>
        </authorList>
    </citation>
    <scope>NUCLEOTIDE SEQUENCE</scope>
</reference>
<feature type="region of interest" description="Disordered" evidence="1">
    <location>
        <begin position="26"/>
        <end position="48"/>
    </location>
</feature>
<keyword evidence="3" id="KW-1185">Reference proteome</keyword>
<dbReference type="AlphaFoldDB" id="A0A8X6PMZ4"/>
<feature type="non-terminal residue" evidence="2">
    <location>
        <position position="1"/>
    </location>
</feature>
<gene>
    <name evidence="2" type="ORF">NPIL_75801</name>
</gene>
<proteinExistence type="predicted"/>
<protein>
    <submittedName>
        <fullName evidence="2">Uncharacterized protein</fullName>
    </submittedName>
</protein>
<evidence type="ECO:0000313" key="2">
    <source>
        <dbReference type="EMBL" id="GFT79777.1"/>
    </source>
</evidence>
<organism evidence="2 3">
    <name type="scientific">Nephila pilipes</name>
    <name type="common">Giant wood spider</name>
    <name type="synonym">Nephila maculata</name>
    <dbReference type="NCBI Taxonomy" id="299642"/>
    <lineage>
        <taxon>Eukaryota</taxon>
        <taxon>Metazoa</taxon>
        <taxon>Ecdysozoa</taxon>
        <taxon>Arthropoda</taxon>
        <taxon>Chelicerata</taxon>
        <taxon>Arachnida</taxon>
        <taxon>Araneae</taxon>
        <taxon>Araneomorphae</taxon>
        <taxon>Entelegynae</taxon>
        <taxon>Araneoidea</taxon>
        <taxon>Nephilidae</taxon>
        <taxon>Nephila</taxon>
    </lineage>
</organism>
<evidence type="ECO:0000313" key="3">
    <source>
        <dbReference type="Proteomes" id="UP000887013"/>
    </source>
</evidence>
<comment type="caution">
    <text evidence="2">The sequence shown here is derived from an EMBL/GenBank/DDBJ whole genome shotgun (WGS) entry which is preliminary data.</text>
</comment>
<name>A0A8X6PMZ4_NEPPI</name>
<sequence length="81" mass="9457">DRKLHKVHHNARSKAVRSLRCCSSSENRDHIVGPQQSPTVYPTRDRKPPKFEELGELDETDYHRTLNVLTDAPNARDRRPR</sequence>
<accession>A0A8X6PMZ4</accession>
<dbReference type="Proteomes" id="UP000887013">
    <property type="component" value="Unassembled WGS sequence"/>
</dbReference>